<dbReference type="GO" id="GO:0003677">
    <property type="term" value="F:DNA binding"/>
    <property type="evidence" value="ECO:0007669"/>
    <property type="project" value="UniProtKB-KW"/>
</dbReference>
<feature type="region of interest" description="Disordered" evidence="2">
    <location>
        <begin position="65"/>
        <end position="93"/>
    </location>
</feature>
<reference evidence="4" key="1">
    <citation type="submission" date="2023-02" db="EMBL/GenBank/DDBJ databases">
        <title>Genome of toxic invasive species Heracleum sosnowskyi carries increased number of genes despite the absence of recent whole-genome duplications.</title>
        <authorList>
            <person name="Schelkunov M."/>
            <person name="Shtratnikova V."/>
            <person name="Makarenko M."/>
            <person name="Klepikova A."/>
            <person name="Omelchenko D."/>
            <person name="Novikova G."/>
            <person name="Obukhova E."/>
            <person name="Bogdanov V."/>
            <person name="Penin A."/>
            <person name="Logacheva M."/>
        </authorList>
    </citation>
    <scope>NUCLEOTIDE SEQUENCE</scope>
    <source>
        <strain evidence="4">Hsosn_3</strain>
        <tissue evidence="4">Leaf</tissue>
    </source>
</reference>
<feature type="compositionally biased region" description="Basic and acidic residues" evidence="2">
    <location>
        <begin position="136"/>
        <end position="145"/>
    </location>
</feature>
<evidence type="ECO:0000259" key="3">
    <source>
        <dbReference type="Pfam" id="PF16900"/>
    </source>
</evidence>
<organism evidence="4 5">
    <name type="scientific">Heracleum sosnowskyi</name>
    <dbReference type="NCBI Taxonomy" id="360622"/>
    <lineage>
        <taxon>Eukaryota</taxon>
        <taxon>Viridiplantae</taxon>
        <taxon>Streptophyta</taxon>
        <taxon>Embryophyta</taxon>
        <taxon>Tracheophyta</taxon>
        <taxon>Spermatophyta</taxon>
        <taxon>Magnoliopsida</taxon>
        <taxon>eudicotyledons</taxon>
        <taxon>Gunneridae</taxon>
        <taxon>Pentapetalae</taxon>
        <taxon>asterids</taxon>
        <taxon>campanulids</taxon>
        <taxon>Apiales</taxon>
        <taxon>Apiaceae</taxon>
        <taxon>Apioideae</taxon>
        <taxon>apioid superclade</taxon>
        <taxon>Tordylieae</taxon>
        <taxon>Tordyliinae</taxon>
        <taxon>Heracleum</taxon>
    </lineage>
</organism>
<keyword evidence="5" id="KW-1185">Reference proteome</keyword>
<evidence type="ECO:0000313" key="4">
    <source>
        <dbReference type="EMBL" id="KAK1352358.1"/>
    </source>
</evidence>
<feature type="region of interest" description="Disordered" evidence="2">
    <location>
        <begin position="121"/>
        <end position="160"/>
    </location>
</feature>
<dbReference type="InterPro" id="IPR031657">
    <property type="entry name" value="REPA_OB_2"/>
</dbReference>
<protein>
    <recommendedName>
        <fullName evidence="3">Replication protein A OB domain-containing protein</fullName>
    </recommendedName>
</protein>
<evidence type="ECO:0000256" key="2">
    <source>
        <dbReference type="SAM" id="MobiDB-lite"/>
    </source>
</evidence>
<proteinExistence type="predicted"/>
<dbReference type="Pfam" id="PF16900">
    <property type="entry name" value="REPA_OB_2"/>
    <property type="match status" value="1"/>
</dbReference>
<dbReference type="PANTHER" id="PTHR47165">
    <property type="entry name" value="OS03G0429900 PROTEIN"/>
    <property type="match status" value="1"/>
</dbReference>
<feature type="compositionally biased region" description="Polar residues" evidence="2">
    <location>
        <begin position="73"/>
        <end position="82"/>
    </location>
</feature>
<dbReference type="SUPFAM" id="SSF50249">
    <property type="entry name" value="Nucleic acid-binding proteins"/>
    <property type="match status" value="2"/>
</dbReference>
<dbReference type="AlphaFoldDB" id="A0AAD8GPR6"/>
<dbReference type="InterPro" id="IPR012340">
    <property type="entry name" value="NA-bd_OB-fold"/>
</dbReference>
<feature type="domain" description="Replication protein A OB" evidence="3">
    <location>
        <begin position="189"/>
        <end position="279"/>
    </location>
</feature>
<dbReference type="Gene3D" id="2.40.50.140">
    <property type="entry name" value="Nucleic acid-binding proteins"/>
    <property type="match status" value="2"/>
</dbReference>
<gene>
    <name evidence="4" type="ORF">POM88_053297</name>
</gene>
<dbReference type="PANTHER" id="PTHR47165:SF4">
    <property type="entry name" value="OS03G0429900 PROTEIN"/>
    <property type="match status" value="1"/>
</dbReference>
<accession>A0AAD8GPR6</accession>
<dbReference type="EMBL" id="JAUIZM010000017">
    <property type="protein sequence ID" value="KAK1352358.1"/>
    <property type="molecule type" value="Genomic_DNA"/>
</dbReference>
<evidence type="ECO:0000313" key="5">
    <source>
        <dbReference type="Proteomes" id="UP001237642"/>
    </source>
</evidence>
<dbReference type="Proteomes" id="UP001237642">
    <property type="component" value="Unassembled WGS sequence"/>
</dbReference>
<sequence length="314" mass="35818">MASTKLDSFRDLRKGKYDWKVTARIMNLWRGYTKSGEPFQGFNLLLLDNKRCRIHAFVPGNVAPQIEPKLQRPQGQLPSDTEANPGKKEPNHQVHAVTLRSGKSTREEEVLNQPAVAISEKQPVQVEPVEEAEMQAAEKEKKSKAAESQGIYPPPPFPGRLQKQKISDLEESDVFIEQCVFDFYDLADLKQLSQQTTYLTDVVGIIKKPEPVLSKLINKFGQDQTTTRFQITDGRTTVKVTFWDAFAEQLAEALKEDFERPVIIIIGSCRVTEWKGVYLFYCKAKGDICLEDAISERTYIYKNNKTQIFLKNRA</sequence>
<comment type="caution">
    <text evidence="4">The sequence shown here is derived from an EMBL/GenBank/DDBJ whole genome shotgun (WGS) entry which is preliminary data.</text>
</comment>
<reference evidence="4" key="2">
    <citation type="submission" date="2023-05" db="EMBL/GenBank/DDBJ databases">
        <authorList>
            <person name="Schelkunov M.I."/>
        </authorList>
    </citation>
    <scope>NUCLEOTIDE SEQUENCE</scope>
    <source>
        <strain evidence="4">Hsosn_3</strain>
        <tissue evidence="4">Leaf</tissue>
    </source>
</reference>
<name>A0AAD8GPR6_9APIA</name>
<evidence type="ECO:0000256" key="1">
    <source>
        <dbReference type="ARBA" id="ARBA00023125"/>
    </source>
</evidence>
<keyword evidence="1" id="KW-0238">DNA-binding</keyword>